<dbReference type="PROSITE" id="PS00054">
    <property type="entry name" value="RIBOSOMAL_S11"/>
    <property type="match status" value="1"/>
</dbReference>
<reference evidence="12 13" key="1">
    <citation type="journal article" date="2020" name="Nat. Commun.">
        <title>Genome of Tripterygium wilfordii and identification of cytochrome P450 involved in triptolide biosynthesis.</title>
        <authorList>
            <person name="Tu L."/>
            <person name="Su P."/>
            <person name="Zhang Z."/>
            <person name="Gao L."/>
            <person name="Wang J."/>
            <person name="Hu T."/>
            <person name="Zhou J."/>
            <person name="Zhang Y."/>
            <person name="Zhao Y."/>
            <person name="Liu Y."/>
            <person name="Song Y."/>
            <person name="Tong Y."/>
            <person name="Lu Y."/>
            <person name="Yang J."/>
            <person name="Xu C."/>
            <person name="Jia M."/>
            <person name="Peters R.J."/>
            <person name="Huang L."/>
            <person name="Gao W."/>
        </authorList>
    </citation>
    <scope>NUCLEOTIDE SEQUENCE [LARGE SCALE GENOMIC DNA]</scope>
    <source>
        <strain evidence="13">cv. XIE 37</strain>
        <tissue evidence="12">Leaf</tissue>
    </source>
</reference>
<dbReference type="NCBIfam" id="TIGR00445">
    <property type="entry name" value="mraY"/>
    <property type="match status" value="1"/>
</dbReference>
<dbReference type="Pfam" id="PF00411">
    <property type="entry name" value="Ribosomal_S11"/>
    <property type="match status" value="1"/>
</dbReference>
<feature type="transmembrane region" description="Helical" evidence="11">
    <location>
        <begin position="331"/>
        <end position="349"/>
    </location>
</feature>
<feature type="transmembrane region" description="Helical" evidence="11">
    <location>
        <begin position="306"/>
        <end position="325"/>
    </location>
</feature>
<evidence type="ECO:0000256" key="4">
    <source>
        <dbReference type="ARBA" id="ARBA00022679"/>
    </source>
</evidence>
<dbReference type="FunFam" id="3.30.420.80:FF:000002">
    <property type="entry name" value="40S ribosomal protein S14"/>
    <property type="match status" value="1"/>
</dbReference>
<dbReference type="GO" id="GO:0003735">
    <property type="term" value="F:structural constituent of ribosome"/>
    <property type="evidence" value="ECO:0007669"/>
    <property type="project" value="InterPro"/>
</dbReference>
<sequence>MELLVTSQKKKRKKHYLIVLCPSLLYFLLKIHLFLRKSRKYNKNGSSMEHPSNLISPTFEELGGVGFFVLDFVSRQSVIMRSHSSISQNLRYYSSRLGLSRSRNVATPSTAFRDSRSSLRRLKLNVTSVQKRGCQSIKGNGRVMAFDEDSFGFSSLDDWGDEGTSGYMGSSGDESDGEIILNPVTDVDLPAISVSSQDAFTVTTHRLAMLGRRRKKHRIKLGVLNNLGLIIFSMGLLLFVDWCAWKIIRLPLASFYLTRPFFISAILVSFVGYICVPLLYALNIYQVIRKDGLARHSKKGRTPTMGGLFFIPIGIGVARFVAGFSSTEVSGAAAITLVFFAIGLLDDILSLIKSNSNRFSVWIKIILEVAVGSWFSFWLATTTIASPYNIKMVVPLPAPLGLVCLGKFYPLLTSLCFVSMTNGVNLTDRLDGLAAGTAALAFIGMSIAVLPICPDLGTFGASMAGACVGFLLHNRYKASVFMGDTGSLALGGALAAMAAYTGMFFPLFISSGIFVLEASSVILQVFYFKATKFMRGTGCRLFRMAPFHHHLELCGFKEPTIVAFAYVLSCVLALFAGYSKRKVREPKEENVTLGPAVREGEYVFGVAHIFASFNDTFIHVTDLSGRETMVRITGGMKVKADRDESSPYAAMLAAQDVAQRCKELGITALHIKLRATGGNKTKTPGPGAQSALRALARSGMKIGRIEDVTPIPTDSTRRKGGRRGRRL</sequence>
<comment type="similarity">
    <text evidence="2">Belongs to the glycosyltransferase 4 family. MraY subfamily.</text>
</comment>
<keyword evidence="8 11" id="KW-0472">Membrane</keyword>
<dbReference type="Gene3D" id="3.30.420.80">
    <property type="entry name" value="Ribosomal protein S11"/>
    <property type="match status" value="1"/>
</dbReference>
<keyword evidence="13" id="KW-1185">Reference proteome</keyword>
<evidence type="ECO:0000256" key="5">
    <source>
        <dbReference type="ARBA" id="ARBA00022692"/>
    </source>
</evidence>
<comment type="caution">
    <text evidence="12">The sequence shown here is derived from an EMBL/GenBank/DDBJ whole genome shotgun (WGS) entry which is preliminary data.</text>
</comment>
<dbReference type="HAMAP" id="MF_01310">
    <property type="entry name" value="Ribosomal_uS11"/>
    <property type="match status" value="1"/>
</dbReference>
<feature type="transmembrane region" description="Helical" evidence="11">
    <location>
        <begin position="488"/>
        <end position="509"/>
    </location>
</feature>
<feature type="transmembrane region" description="Helical" evidence="11">
    <location>
        <begin position="260"/>
        <end position="285"/>
    </location>
</feature>
<dbReference type="GO" id="GO:0005840">
    <property type="term" value="C:ribosome"/>
    <property type="evidence" value="ECO:0007669"/>
    <property type="project" value="UniProtKB-KW"/>
</dbReference>
<keyword evidence="9 10" id="KW-0687">Ribonucleoprotein</keyword>
<evidence type="ECO:0000256" key="6">
    <source>
        <dbReference type="ARBA" id="ARBA00022980"/>
    </source>
</evidence>
<dbReference type="PANTHER" id="PTHR22926">
    <property type="entry name" value="PHOSPHO-N-ACETYLMURAMOYL-PENTAPEPTIDE-TRANSFERASE"/>
    <property type="match status" value="1"/>
</dbReference>
<evidence type="ECO:0000313" key="13">
    <source>
        <dbReference type="Proteomes" id="UP000593562"/>
    </source>
</evidence>
<feature type="transmembrane region" description="Helical" evidence="11">
    <location>
        <begin position="458"/>
        <end position="476"/>
    </location>
</feature>
<dbReference type="GO" id="GO:0005886">
    <property type="term" value="C:plasma membrane"/>
    <property type="evidence" value="ECO:0007669"/>
    <property type="project" value="TreeGrafter"/>
</dbReference>
<dbReference type="InterPro" id="IPR001971">
    <property type="entry name" value="Ribosomal_uS11"/>
</dbReference>
<comment type="similarity">
    <text evidence="3 10">Belongs to the universal ribosomal protein uS11 family.</text>
</comment>
<dbReference type="InterPro" id="IPR036967">
    <property type="entry name" value="Ribosomal_uS11_sf"/>
</dbReference>
<evidence type="ECO:0000256" key="7">
    <source>
        <dbReference type="ARBA" id="ARBA00022989"/>
    </source>
</evidence>
<evidence type="ECO:0000256" key="3">
    <source>
        <dbReference type="ARBA" id="ARBA00006194"/>
    </source>
</evidence>
<dbReference type="Proteomes" id="UP000593562">
    <property type="component" value="Unassembled WGS sequence"/>
</dbReference>
<feature type="transmembrane region" description="Helical" evidence="11">
    <location>
        <begin position="400"/>
        <end position="420"/>
    </location>
</feature>
<dbReference type="GO" id="GO:0044038">
    <property type="term" value="P:cell wall macromolecule biosynthetic process"/>
    <property type="evidence" value="ECO:0007669"/>
    <property type="project" value="TreeGrafter"/>
</dbReference>
<dbReference type="GO" id="GO:0008963">
    <property type="term" value="F:phospho-N-acetylmuramoyl-pentapeptide-transferase activity"/>
    <property type="evidence" value="ECO:0007669"/>
    <property type="project" value="InterPro"/>
</dbReference>
<feature type="transmembrane region" description="Helical" evidence="11">
    <location>
        <begin position="432"/>
        <end position="452"/>
    </location>
</feature>
<dbReference type="PANTHER" id="PTHR22926:SF5">
    <property type="entry name" value="PHOSPHO-N-ACETYLMURAMOYL-PENTAPEPTIDE-TRANSFERASE HOMOLOG"/>
    <property type="match status" value="1"/>
</dbReference>
<feature type="transmembrane region" description="Helical" evidence="11">
    <location>
        <begin position="361"/>
        <end position="380"/>
    </location>
</feature>
<evidence type="ECO:0000256" key="2">
    <source>
        <dbReference type="ARBA" id="ARBA00005583"/>
    </source>
</evidence>
<proteinExistence type="inferred from homology"/>
<keyword evidence="6 10" id="KW-0689">Ribosomal protein</keyword>
<dbReference type="FunCoup" id="A0A7J7E2D2">
    <property type="interactions" value="22"/>
</dbReference>
<dbReference type="NCBIfam" id="NF007176">
    <property type="entry name" value="PRK09607.1"/>
    <property type="match status" value="1"/>
</dbReference>
<dbReference type="InterPro" id="IPR018480">
    <property type="entry name" value="PNAcMuramoyl-5peptid_Trfase_CS"/>
</dbReference>
<evidence type="ECO:0000256" key="8">
    <source>
        <dbReference type="ARBA" id="ARBA00023136"/>
    </source>
</evidence>
<feature type="transmembrane region" description="Helical" evidence="11">
    <location>
        <begin position="16"/>
        <end position="35"/>
    </location>
</feature>
<dbReference type="InterPro" id="IPR003524">
    <property type="entry name" value="PNAcMuramoyl-5peptid_Trfase"/>
</dbReference>
<dbReference type="GO" id="GO:0006412">
    <property type="term" value="P:translation"/>
    <property type="evidence" value="ECO:0007669"/>
    <property type="project" value="InterPro"/>
</dbReference>
<name>A0A7J7E2D2_TRIWF</name>
<evidence type="ECO:0000256" key="1">
    <source>
        <dbReference type="ARBA" id="ARBA00004141"/>
    </source>
</evidence>
<organism evidence="12 13">
    <name type="scientific">Tripterygium wilfordii</name>
    <name type="common">Thunder God vine</name>
    <dbReference type="NCBI Taxonomy" id="458696"/>
    <lineage>
        <taxon>Eukaryota</taxon>
        <taxon>Viridiplantae</taxon>
        <taxon>Streptophyta</taxon>
        <taxon>Embryophyta</taxon>
        <taxon>Tracheophyta</taxon>
        <taxon>Spermatophyta</taxon>
        <taxon>Magnoliopsida</taxon>
        <taxon>eudicotyledons</taxon>
        <taxon>Gunneridae</taxon>
        <taxon>Pentapetalae</taxon>
        <taxon>rosids</taxon>
        <taxon>fabids</taxon>
        <taxon>Celastrales</taxon>
        <taxon>Celastraceae</taxon>
        <taxon>Tripterygium</taxon>
    </lineage>
</organism>
<evidence type="ECO:0000256" key="11">
    <source>
        <dbReference type="SAM" id="Phobius"/>
    </source>
</evidence>
<keyword evidence="7 11" id="KW-1133">Transmembrane helix</keyword>
<evidence type="ECO:0000256" key="9">
    <source>
        <dbReference type="ARBA" id="ARBA00023274"/>
    </source>
</evidence>
<dbReference type="GO" id="GO:0071555">
    <property type="term" value="P:cell wall organization"/>
    <property type="evidence" value="ECO:0007669"/>
    <property type="project" value="TreeGrafter"/>
</dbReference>
<protein>
    <submittedName>
        <fullName evidence="12">Phospho-N-acetylmuramoyl-pentapeptide-transferase isoform X2</fullName>
    </submittedName>
</protein>
<keyword evidence="4 12" id="KW-0808">Transferase</keyword>
<feature type="transmembrane region" description="Helical" evidence="11">
    <location>
        <begin position="561"/>
        <end position="578"/>
    </location>
</feature>
<dbReference type="Pfam" id="PF00953">
    <property type="entry name" value="Glycos_transf_4"/>
    <property type="match status" value="1"/>
</dbReference>
<accession>A0A7J7E2D2</accession>
<keyword evidence="5 11" id="KW-0812">Transmembrane</keyword>
<dbReference type="InParanoid" id="A0A7J7E2D2"/>
<dbReference type="InterPro" id="IPR018102">
    <property type="entry name" value="Ribosomal_uS11_CS"/>
</dbReference>
<dbReference type="SUPFAM" id="SSF53137">
    <property type="entry name" value="Translational machinery components"/>
    <property type="match status" value="1"/>
</dbReference>
<evidence type="ECO:0000313" key="12">
    <source>
        <dbReference type="EMBL" id="KAF5752747.1"/>
    </source>
</evidence>
<dbReference type="GO" id="GO:1990904">
    <property type="term" value="C:ribonucleoprotein complex"/>
    <property type="evidence" value="ECO:0007669"/>
    <property type="project" value="UniProtKB-KW"/>
</dbReference>
<dbReference type="CDD" id="cd06852">
    <property type="entry name" value="GT_MraY"/>
    <property type="match status" value="1"/>
</dbReference>
<feature type="transmembrane region" description="Helical" evidence="11">
    <location>
        <begin position="221"/>
        <end position="240"/>
    </location>
</feature>
<dbReference type="AlphaFoldDB" id="A0A7J7E2D2"/>
<dbReference type="EMBL" id="JAAARO010000001">
    <property type="protein sequence ID" value="KAF5752747.1"/>
    <property type="molecule type" value="Genomic_DNA"/>
</dbReference>
<dbReference type="PROSITE" id="PS01347">
    <property type="entry name" value="MRAY_1"/>
    <property type="match status" value="1"/>
</dbReference>
<evidence type="ECO:0000256" key="10">
    <source>
        <dbReference type="RuleBase" id="RU003629"/>
    </source>
</evidence>
<gene>
    <name evidence="12" type="ORF">HS088_TW01G00665</name>
</gene>
<dbReference type="InterPro" id="IPR000715">
    <property type="entry name" value="Glycosyl_transferase_4"/>
</dbReference>
<comment type="subcellular location">
    <subcellularLocation>
        <location evidence="1">Membrane</location>
        <topology evidence="1">Multi-pass membrane protein</topology>
    </subcellularLocation>
</comment>